<comment type="caution">
    <text evidence="5">The sequence shown here is derived from an EMBL/GenBank/DDBJ whole genome shotgun (WGS) entry which is preliminary data.</text>
</comment>
<dbReference type="SUPFAM" id="SSF55073">
    <property type="entry name" value="Nucleotide cyclase"/>
    <property type="match status" value="1"/>
</dbReference>
<evidence type="ECO:0000256" key="3">
    <source>
        <dbReference type="SAM" id="Phobius"/>
    </source>
</evidence>
<accession>A0AAE2SWV9</accession>
<dbReference type="Pfam" id="PF00990">
    <property type="entry name" value="GGDEF"/>
    <property type="match status" value="1"/>
</dbReference>
<dbReference type="CDD" id="cd01949">
    <property type="entry name" value="GGDEF"/>
    <property type="match status" value="1"/>
</dbReference>
<organism evidence="5 6">
    <name type="scientific">Rhizobium leguminosarum</name>
    <dbReference type="NCBI Taxonomy" id="384"/>
    <lineage>
        <taxon>Bacteria</taxon>
        <taxon>Pseudomonadati</taxon>
        <taxon>Pseudomonadota</taxon>
        <taxon>Alphaproteobacteria</taxon>
        <taxon>Hyphomicrobiales</taxon>
        <taxon>Rhizobiaceae</taxon>
        <taxon>Rhizobium/Agrobacterium group</taxon>
        <taxon>Rhizobium</taxon>
    </lineage>
</organism>
<dbReference type="EC" id="2.7.7.65" evidence="1"/>
<dbReference type="InterPro" id="IPR000160">
    <property type="entry name" value="GGDEF_dom"/>
</dbReference>
<dbReference type="GO" id="GO:1902201">
    <property type="term" value="P:negative regulation of bacterial-type flagellum-dependent cell motility"/>
    <property type="evidence" value="ECO:0007669"/>
    <property type="project" value="TreeGrafter"/>
</dbReference>
<dbReference type="AlphaFoldDB" id="A0AAE2SWV9"/>
<dbReference type="InterPro" id="IPR029787">
    <property type="entry name" value="Nucleotide_cyclase"/>
</dbReference>
<keyword evidence="3" id="KW-1133">Transmembrane helix</keyword>
<evidence type="ECO:0000313" key="5">
    <source>
        <dbReference type="EMBL" id="MBB4290890.1"/>
    </source>
</evidence>
<dbReference type="GO" id="GO:0005886">
    <property type="term" value="C:plasma membrane"/>
    <property type="evidence" value="ECO:0007669"/>
    <property type="project" value="TreeGrafter"/>
</dbReference>
<evidence type="ECO:0000256" key="2">
    <source>
        <dbReference type="ARBA" id="ARBA00034247"/>
    </source>
</evidence>
<dbReference type="Gene3D" id="3.30.70.270">
    <property type="match status" value="1"/>
</dbReference>
<evidence type="ECO:0000259" key="4">
    <source>
        <dbReference type="PROSITE" id="PS50887"/>
    </source>
</evidence>
<dbReference type="EMBL" id="JACIGO010000003">
    <property type="protein sequence ID" value="MBB4290890.1"/>
    <property type="molecule type" value="Genomic_DNA"/>
</dbReference>
<dbReference type="PANTHER" id="PTHR45138">
    <property type="entry name" value="REGULATORY COMPONENTS OF SENSORY TRANSDUCTION SYSTEM"/>
    <property type="match status" value="1"/>
</dbReference>
<evidence type="ECO:0000256" key="1">
    <source>
        <dbReference type="ARBA" id="ARBA00012528"/>
    </source>
</evidence>
<gene>
    <name evidence="5" type="ORF">GGE16_002949</name>
</gene>
<dbReference type="GO" id="GO:0052621">
    <property type="term" value="F:diguanylate cyclase activity"/>
    <property type="evidence" value="ECO:0007669"/>
    <property type="project" value="UniProtKB-EC"/>
</dbReference>
<name>A0AAE2SWV9_RHILE</name>
<proteinExistence type="predicted"/>
<dbReference type="NCBIfam" id="TIGR00254">
    <property type="entry name" value="GGDEF"/>
    <property type="match status" value="1"/>
</dbReference>
<dbReference type="SMART" id="SM00267">
    <property type="entry name" value="GGDEF"/>
    <property type="match status" value="1"/>
</dbReference>
<feature type="transmembrane region" description="Helical" evidence="3">
    <location>
        <begin position="20"/>
        <end position="43"/>
    </location>
</feature>
<dbReference type="PROSITE" id="PS50887">
    <property type="entry name" value="GGDEF"/>
    <property type="match status" value="1"/>
</dbReference>
<keyword evidence="3" id="KW-0812">Transmembrane</keyword>
<feature type="domain" description="GGDEF" evidence="4">
    <location>
        <begin position="124"/>
        <end position="256"/>
    </location>
</feature>
<dbReference type="RefSeq" id="WP_183607811.1">
    <property type="nucleotide sequence ID" value="NZ_JACHAZ010000001.1"/>
</dbReference>
<dbReference type="PANTHER" id="PTHR45138:SF9">
    <property type="entry name" value="DIGUANYLATE CYCLASE DGCM-RELATED"/>
    <property type="match status" value="1"/>
</dbReference>
<protein>
    <recommendedName>
        <fullName evidence="1">diguanylate cyclase</fullName>
        <ecNumber evidence="1">2.7.7.65</ecNumber>
    </recommendedName>
</protein>
<dbReference type="InterPro" id="IPR050469">
    <property type="entry name" value="Diguanylate_Cyclase"/>
</dbReference>
<evidence type="ECO:0000313" key="6">
    <source>
        <dbReference type="Proteomes" id="UP000538507"/>
    </source>
</evidence>
<comment type="catalytic activity">
    <reaction evidence="2">
        <text>2 GTP = 3',3'-c-di-GMP + 2 diphosphate</text>
        <dbReference type="Rhea" id="RHEA:24898"/>
        <dbReference type="ChEBI" id="CHEBI:33019"/>
        <dbReference type="ChEBI" id="CHEBI:37565"/>
        <dbReference type="ChEBI" id="CHEBI:58805"/>
        <dbReference type="EC" id="2.7.7.65"/>
    </reaction>
</comment>
<dbReference type="GO" id="GO:0043709">
    <property type="term" value="P:cell adhesion involved in single-species biofilm formation"/>
    <property type="evidence" value="ECO:0007669"/>
    <property type="project" value="TreeGrafter"/>
</dbReference>
<keyword evidence="3" id="KW-0472">Membrane</keyword>
<feature type="transmembrane region" description="Helical" evidence="3">
    <location>
        <begin position="63"/>
        <end position="86"/>
    </location>
</feature>
<reference evidence="5 6" key="1">
    <citation type="submission" date="2020-08" db="EMBL/GenBank/DDBJ databases">
        <title>Genomic Encyclopedia of Type Strains, Phase IV (KMG-V): Genome sequencing to study the core and pangenomes of soil and plant-associated prokaryotes.</title>
        <authorList>
            <person name="Whitman W."/>
        </authorList>
    </citation>
    <scope>NUCLEOTIDE SEQUENCE [LARGE SCALE GENOMIC DNA]</scope>
    <source>
        <strain evidence="5 6">SEMIA 415</strain>
    </source>
</reference>
<sequence>MRNWMSLQADFGNFQHRRNVYLFALKMSFLAVILSGVIISLTIPPLGFLGLLPVTLSHAIGFGAIFSWLVGGTVSGMLSLAAGFALHELTLSRAEFEKLSRTDTLSGLLNRRAFTEALENTEGNNASLVIFDVDRFKAINDRFGHACGDAVITAVSAMLRSAFDEMSVVARLGGEEFGVIVSGEPLEARMERIEGVRARIASGAIAAEGHDIRITVSGGVADLGVGRNNQAVYASADRALYLAKALGRNRVVHEREGLHHAWHGLVDNSLDAKGRAAESDNVMQAYGI</sequence>
<dbReference type="FunFam" id="3.30.70.270:FF:000001">
    <property type="entry name" value="Diguanylate cyclase domain protein"/>
    <property type="match status" value="1"/>
</dbReference>
<dbReference type="InterPro" id="IPR043128">
    <property type="entry name" value="Rev_trsase/Diguanyl_cyclase"/>
</dbReference>
<dbReference type="Proteomes" id="UP000538507">
    <property type="component" value="Unassembled WGS sequence"/>
</dbReference>